<feature type="transmembrane region" description="Helical" evidence="2">
    <location>
        <begin position="33"/>
        <end position="51"/>
    </location>
</feature>
<feature type="transmembrane region" description="Helical" evidence="2">
    <location>
        <begin position="174"/>
        <end position="192"/>
    </location>
</feature>
<reference evidence="3" key="1">
    <citation type="submission" date="2019-12" db="EMBL/GenBank/DDBJ databases">
        <title>Actinomadura physcomitrii sp. nov., a novel actinomycete isolated from moss [Physcomitrium sphaericum (Ludw) Fuernr].</title>
        <authorList>
            <person name="Zhuang X."/>
        </authorList>
    </citation>
    <scope>NUCLEOTIDE SEQUENCE [LARGE SCALE GENOMIC DNA]</scope>
    <source>
        <strain evidence="3">LD22</strain>
    </source>
</reference>
<keyword evidence="2" id="KW-1133">Transmembrane helix</keyword>
<name>A0A6I4MI75_9ACTN</name>
<protein>
    <recommendedName>
        <fullName evidence="5">DUF3159 domain-containing protein</fullName>
    </recommendedName>
</protein>
<evidence type="ECO:0000313" key="4">
    <source>
        <dbReference type="Proteomes" id="UP000462055"/>
    </source>
</evidence>
<evidence type="ECO:0008006" key="5">
    <source>
        <dbReference type="Google" id="ProtNLM"/>
    </source>
</evidence>
<feature type="transmembrane region" description="Helical" evidence="2">
    <location>
        <begin position="149"/>
        <end position="168"/>
    </location>
</feature>
<feature type="region of interest" description="Disordered" evidence="1">
    <location>
        <begin position="210"/>
        <end position="235"/>
    </location>
</feature>
<sequence length="235" mass="24399">MKRLATLLPLLLDLVVPTAGYFLLHALGMDDVRALTVAGSAAAVTTAVNSVRRRRADLLGALVCAELVLSVGLALATDSPRLVLARGALYLAIGGGALLASGAAGRPITYPAAEPMATKGDPVRARAYAAVWDRSAEFRRIHIRLSSSVGIGMLAYAVLRLVIIFTAASVADAVWAQEVPGIVLLAGALGLIRLQVPKLRRIVDAEEAALPSGGRTPHAAGTGDRAQLSGNRDSR</sequence>
<comment type="caution">
    <text evidence="3">The sequence shown here is derived from an EMBL/GenBank/DDBJ whole genome shotgun (WGS) entry which is preliminary data.</text>
</comment>
<evidence type="ECO:0000256" key="1">
    <source>
        <dbReference type="SAM" id="MobiDB-lite"/>
    </source>
</evidence>
<dbReference type="AlphaFoldDB" id="A0A6I4MI75"/>
<keyword evidence="2" id="KW-0812">Transmembrane</keyword>
<dbReference type="RefSeq" id="WP_151597900.1">
    <property type="nucleotide sequence ID" value="NZ_WBMS02000037.1"/>
</dbReference>
<feature type="transmembrane region" description="Helical" evidence="2">
    <location>
        <begin position="58"/>
        <end position="76"/>
    </location>
</feature>
<proteinExistence type="predicted"/>
<organism evidence="3 4">
    <name type="scientific">Actinomadura physcomitrii</name>
    <dbReference type="NCBI Taxonomy" id="2650748"/>
    <lineage>
        <taxon>Bacteria</taxon>
        <taxon>Bacillati</taxon>
        <taxon>Actinomycetota</taxon>
        <taxon>Actinomycetes</taxon>
        <taxon>Streptosporangiales</taxon>
        <taxon>Thermomonosporaceae</taxon>
        <taxon>Actinomadura</taxon>
    </lineage>
</organism>
<feature type="transmembrane region" description="Helical" evidence="2">
    <location>
        <begin position="88"/>
        <end position="109"/>
    </location>
</feature>
<dbReference type="NCBIfam" id="NF041646">
    <property type="entry name" value="VC0807_fam"/>
    <property type="match status" value="1"/>
</dbReference>
<keyword evidence="4" id="KW-1185">Reference proteome</keyword>
<evidence type="ECO:0000256" key="2">
    <source>
        <dbReference type="SAM" id="Phobius"/>
    </source>
</evidence>
<gene>
    <name evidence="3" type="ORF">F8568_034785</name>
</gene>
<keyword evidence="2" id="KW-0472">Membrane</keyword>
<dbReference type="EMBL" id="WBMS02000037">
    <property type="protein sequence ID" value="MWA05443.1"/>
    <property type="molecule type" value="Genomic_DNA"/>
</dbReference>
<dbReference type="Proteomes" id="UP000462055">
    <property type="component" value="Unassembled WGS sequence"/>
</dbReference>
<evidence type="ECO:0000313" key="3">
    <source>
        <dbReference type="EMBL" id="MWA05443.1"/>
    </source>
</evidence>
<accession>A0A6I4MI75</accession>